<reference evidence="9" key="1">
    <citation type="journal article" date="2021" name="PeerJ">
        <title>Extensive microbial diversity within the chicken gut microbiome revealed by metagenomics and culture.</title>
        <authorList>
            <person name="Gilroy R."/>
            <person name="Ravi A."/>
            <person name="Getino M."/>
            <person name="Pursley I."/>
            <person name="Horton D.L."/>
            <person name="Alikhan N.F."/>
            <person name="Baker D."/>
            <person name="Gharbi K."/>
            <person name="Hall N."/>
            <person name="Watson M."/>
            <person name="Adriaenssens E.M."/>
            <person name="Foster-Nyarko E."/>
            <person name="Jarju S."/>
            <person name="Secka A."/>
            <person name="Antonio M."/>
            <person name="Oren A."/>
            <person name="Chaudhuri R.R."/>
            <person name="La Ragione R."/>
            <person name="Hildebrand F."/>
            <person name="Pallen M.J."/>
        </authorList>
    </citation>
    <scope>NUCLEOTIDE SEQUENCE</scope>
    <source>
        <strain evidence="9">CHK195-6426</strain>
    </source>
</reference>
<feature type="domain" description="Acyltransferase 3" evidence="8">
    <location>
        <begin position="14"/>
        <end position="336"/>
    </location>
</feature>
<feature type="transmembrane region" description="Helical" evidence="7">
    <location>
        <begin position="132"/>
        <end position="150"/>
    </location>
</feature>
<feature type="transmembrane region" description="Helical" evidence="7">
    <location>
        <begin position="89"/>
        <end position="112"/>
    </location>
</feature>
<evidence type="ECO:0000256" key="4">
    <source>
        <dbReference type="ARBA" id="ARBA00022692"/>
    </source>
</evidence>
<accession>A0A9D1R4F5</accession>
<keyword evidence="9" id="KW-0012">Acyltransferase</keyword>
<dbReference type="GO" id="GO:0005886">
    <property type="term" value="C:plasma membrane"/>
    <property type="evidence" value="ECO:0007669"/>
    <property type="project" value="UniProtKB-SubCell"/>
</dbReference>
<feature type="transmembrane region" description="Helical" evidence="7">
    <location>
        <begin position="52"/>
        <end position="77"/>
    </location>
</feature>
<sequence length="383" mass="42552">MEKQQRVVKKPRMANLELLRCIAMMMVVTLHYLGKGNLLGDLTQETMTGAGIAAWVLEGFCLVAVNVYMLISGYFLCESSFKPSRLLRLMLQVWVYSVGIGMLARVFGIVPLEEADIHYFLTLLFPISMNHYWFMTVYVFLYAALPLIGMGVRRMSKNQLKTALLVLLFFFCLLKSILPFRLETDGQGYDVLWYLCVFLTAAYIRRFGFPLLGKKARSLCLYAAGCLGILAEIALLRFGYLKTGSFGLILKISTEYNHLFPFLASVGLFCLFLQIRISGKAAGAVLRIAPYTLGVYLLHENIGVRYAWQAWLGAEAANTPVRVVCYTLLAAVAVFFCGVLADAIRELFTRGFLGLLLKTAPGKAAGGAIQRLDGVFAAGEKQA</sequence>
<comment type="caution">
    <text evidence="9">The sequence shown here is derived from an EMBL/GenBank/DDBJ whole genome shotgun (WGS) entry which is preliminary data.</text>
</comment>
<evidence type="ECO:0000313" key="9">
    <source>
        <dbReference type="EMBL" id="HIW79912.1"/>
    </source>
</evidence>
<comment type="similarity">
    <text evidence="2">Belongs to the acyltransferase 3 family.</text>
</comment>
<evidence type="ECO:0000256" key="6">
    <source>
        <dbReference type="ARBA" id="ARBA00023136"/>
    </source>
</evidence>
<dbReference type="GO" id="GO:0016413">
    <property type="term" value="F:O-acetyltransferase activity"/>
    <property type="evidence" value="ECO:0007669"/>
    <property type="project" value="TreeGrafter"/>
</dbReference>
<name>A0A9D1R4F5_9FIRM</name>
<keyword evidence="4 7" id="KW-0812">Transmembrane</keyword>
<dbReference type="PANTHER" id="PTHR40074:SF2">
    <property type="entry name" value="O-ACETYLTRANSFERASE WECH"/>
    <property type="match status" value="1"/>
</dbReference>
<keyword evidence="5 7" id="KW-1133">Transmembrane helix</keyword>
<feature type="transmembrane region" description="Helical" evidence="7">
    <location>
        <begin position="219"/>
        <end position="238"/>
    </location>
</feature>
<comment type="subcellular location">
    <subcellularLocation>
        <location evidence="1">Cell membrane</location>
        <topology evidence="1">Multi-pass membrane protein</topology>
    </subcellularLocation>
</comment>
<proteinExistence type="inferred from homology"/>
<dbReference type="Proteomes" id="UP000824265">
    <property type="component" value="Unassembled WGS sequence"/>
</dbReference>
<protein>
    <submittedName>
        <fullName evidence="9">Acyltransferase</fullName>
    </submittedName>
</protein>
<evidence type="ECO:0000256" key="3">
    <source>
        <dbReference type="ARBA" id="ARBA00022475"/>
    </source>
</evidence>
<gene>
    <name evidence="9" type="ORF">H9742_00045</name>
</gene>
<evidence type="ECO:0000256" key="5">
    <source>
        <dbReference type="ARBA" id="ARBA00022989"/>
    </source>
</evidence>
<dbReference type="PANTHER" id="PTHR40074">
    <property type="entry name" value="O-ACETYLTRANSFERASE WECH"/>
    <property type="match status" value="1"/>
</dbReference>
<feature type="transmembrane region" description="Helical" evidence="7">
    <location>
        <begin position="192"/>
        <end position="212"/>
    </location>
</feature>
<dbReference type="EMBL" id="DXGH01000001">
    <property type="protein sequence ID" value="HIW79912.1"/>
    <property type="molecule type" value="Genomic_DNA"/>
</dbReference>
<feature type="transmembrane region" description="Helical" evidence="7">
    <location>
        <begin position="282"/>
        <end position="299"/>
    </location>
</feature>
<feature type="transmembrane region" description="Helical" evidence="7">
    <location>
        <begin position="258"/>
        <end position="275"/>
    </location>
</feature>
<feature type="transmembrane region" description="Helical" evidence="7">
    <location>
        <begin position="319"/>
        <end position="341"/>
    </location>
</feature>
<evidence type="ECO:0000256" key="7">
    <source>
        <dbReference type="SAM" id="Phobius"/>
    </source>
</evidence>
<feature type="transmembrane region" description="Helical" evidence="7">
    <location>
        <begin position="12"/>
        <end position="32"/>
    </location>
</feature>
<keyword evidence="6 7" id="KW-0472">Membrane</keyword>
<dbReference type="InterPro" id="IPR002656">
    <property type="entry name" value="Acyl_transf_3_dom"/>
</dbReference>
<reference evidence="9" key="2">
    <citation type="submission" date="2021-04" db="EMBL/GenBank/DDBJ databases">
        <authorList>
            <person name="Gilroy R."/>
        </authorList>
    </citation>
    <scope>NUCLEOTIDE SEQUENCE</scope>
    <source>
        <strain evidence="9">CHK195-6426</strain>
    </source>
</reference>
<dbReference type="Pfam" id="PF01757">
    <property type="entry name" value="Acyl_transf_3"/>
    <property type="match status" value="1"/>
</dbReference>
<evidence type="ECO:0000259" key="8">
    <source>
        <dbReference type="Pfam" id="PF01757"/>
    </source>
</evidence>
<feature type="transmembrane region" description="Helical" evidence="7">
    <location>
        <begin position="162"/>
        <end position="180"/>
    </location>
</feature>
<organism evidence="9 10">
    <name type="scientific">Candidatus Acetatifactor stercoripullorum</name>
    <dbReference type="NCBI Taxonomy" id="2838414"/>
    <lineage>
        <taxon>Bacteria</taxon>
        <taxon>Bacillati</taxon>
        <taxon>Bacillota</taxon>
        <taxon>Clostridia</taxon>
        <taxon>Lachnospirales</taxon>
        <taxon>Lachnospiraceae</taxon>
        <taxon>Acetatifactor</taxon>
    </lineage>
</organism>
<keyword evidence="3" id="KW-1003">Cell membrane</keyword>
<evidence type="ECO:0000313" key="10">
    <source>
        <dbReference type="Proteomes" id="UP000824265"/>
    </source>
</evidence>
<dbReference type="AlphaFoldDB" id="A0A9D1R4F5"/>
<evidence type="ECO:0000256" key="1">
    <source>
        <dbReference type="ARBA" id="ARBA00004651"/>
    </source>
</evidence>
<dbReference type="GO" id="GO:0009246">
    <property type="term" value="P:enterobacterial common antigen biosynthetic process"/>
    <property type="evidence" value="ECO:0007669"/>
    <property type="project" value="TreeGrafter"/>
</dbReference>
<keyword evidence="9" id="KW-0808">Transferase</keyword>
<evidence type="ECO:0000256" key="2">
    <source>
        <dbReference type="ARBA" id="ARBA00007400"/>
    </source>
</evidence>